<proteinExistence type="predicted"/>
<evidence type="ECO:0000313" key="1">
    <source>
        <dbReference type="EMBL" id="SHF01730.1"/>
    </source>
</evidence>
<reference evidence="2" key="1">
    <citation type="submission" date="2016-11" db="EMBL/GenBank/DDBJ databases">
        <authorList>
            <person name="Varghese N."/>
            <person name="Submissions S."/>
        </authorList>
    </citation>
    <scope>NUCLEOTIDE SEQUENCE [LARGE SCALE GENOMIC DNA]</scope>
    <source>
        <strain evidence="2">DSM 16579</strain>
    </source>
</reference>
<dbReference type="EMBL" id="FQVF01000005">
    <property type="protein sequence ID" value="SHF01730.1"/>
    <property type="molecule type" value="Genomic_DNA"/>
</dbReference>
<dbReference type="Proteomes" id="UP000184517">
    <property type="component" value="Unassembled WGS sequence"/>
</dbReference>
<sequence length="58" mass="6601">MTVVAVIKDIPFQSQFYQISMLGTQPHMFLDLVSFLPRGFTEYGNLDNACLIHMKGHV</sequence>
<gene>
    <name evidence="1" type="ORF">SAMN02745753_01148</name>
</gene>
<name>A0A1M4Y7S4_9GAMM</name>
<evidence type="ECO:0000313" key="2">
    <source>
        <dbReference type="Proteomes" id="UP000184517"/>
    </source>
</evidence>
<dbReference type="AlphaFoldDB" id="A0A1M4Y7S4"/>
<organism evidence="1 2">
    <name type="scientific">Marinomonas polaris DSM 16579</name>
    <dbReference type="NCBI Taxonomy" id="1122206"/>
    <lineage>
        <taxon>Bacteria</taxon>
        <taxon>Pseudomonadati</taxon>
        <taxon>Pseudomonadota</taxon>
        <taxon>Gammaproteobacteria</taxon>
        <taxon>Oceanospirillales</taxon>
        <taxon>Oceanospirillaceae</taxon>
        <taxon>Marinomonas</taxon>
    </lineage>
</organism>
<accession>A0A1M4Y7S4</accession>
<keyword evidence="2" id="KW-1185">Reference proteome</keyword>
<protein>
    <submittedName>
        <fullName evidence="1">Uncharacterized protein</fullName>
    </submittedName>
</protein>
<dbReference type="STRING" id="1122206.SAMN02745753_01148"/>